<dbReference type="GO" id="GO:0000162">
    <property type="term" value="P:L-tryptophan biosynthetic process"/>
    <property type="evidence" value="ECO:0007669"/>
    <property type="project" value="UniProtKB-UniRule"/>
</dbReference>
<evidence type="ECO:0000256" key="8">
    <source>
        <dbReference type="ARBA" id="ARBA00023235"/>
    </source>
</evidence>
<evidence type="ECO:0000256" key="1">
    <source>
        <dbReference type="ARBA" id="ARBA00001164"/>
    </source>
</evidence>
<dbReference type="InterPro" id="IPR011060">
    <property type="entry name" value="RibuloseP-bd_barrel"/>
</dbReference>
<dbReference type="NCBIfam" id="NF002298">
    <property type="entry name" value="PRK01222.1-4"/>
    <property type="match status" value="1"/>
</dbReference>
<dbReference type="PANTHER" id="PTHR42894:SF1">
    <property type="entry name" value="N-(5'-PHOSPHORIBOSYL)ANTHRANILATE ISOMERASE"/>
    <property type="match status" value="1"/>
</dbReference>
<dbReference type="RefSeq" id="WP_268610345.1">
    <property type="nucleotide sequence ID" value="NZ_CP113797.1"/>
</dbReference>
<keyword evidence="5 9" id="KW-0028">Amino-acid biosynthesis</keyword>
<evidence type="ECO:0000313" key="11">
    <source>
        <dbReference type="EMBL" id="WAL60444.1"/>
    </source>
</evidence>
<dbReference type="EC" id="5.3.1.24" evidence="3 9"/>
<dbReference type="AlphaFoldDB" id="A0A9E8ZBZ5"/>
<keyword evidence="8 9" id="KW-0413">Isomerase</keyword>
<evidence type="ECO:0000256" key="2">
    <source>
        <dbReference type="ARBA" id="ARBA00004664"/>
    </source>
</evidence>
<sequence length="230" mass="25035">MRVKICGITKPDQGRSIAQFGATALGFICVPSSPRYVTPEQIREVVSALPDGTDSSIDRVGVFANAAVEEICRVVVAGGLNAVQLHGHESPQMCQQIRAALPTVELIKALRIRDADALQQTTVYETAVDALLLDAYHPNLLGGTGHTIDWSTLQSFRPCCPWLLAGGLTPDNIQIALQLVRPDGIDLSSGVEVAPGDKDLRQVERLFEQLRNCRDRFGHDRFVSPKQPIS</sequence>
<dbReference type="Proteomes" id="UP001163152">
    <property type="component" value="Chromosome"/>
</dbReference>
<keyword evidence="7 9" id="KW-0057">Aromatic amino acid biosynthesis</keyword>
<evidence type="ECO:0000256" key="7">
    <source>
        <dbReference type="ARBA" id="ARBA00023141"/>
    </source>
</evidence>
<keyword evidence="6 9" id="KW-0822">Tryptophan biosynthesis</keyword>
<evidence type="ECO:0000313" key="12">
    <source>
        <dbReference type="Proteomes" id="UP001163152"/>
    </source>
</evidence>
<comment type="similarity">
    <text evidence="9">Belongs to the TrpF family.</text>
</comment>
<dbReference type="Pfam" id="PF00697">
    <property type="entry name" value="PRAI"/>
    <property type="match status" value="1"/>
</dbReference>
<gene>
    <name evidence="9" type="primary">trpF</name>
    <name evidence="11" type="ORF">OXH18_00170</name>
</gene>
<evidence type="ECO:0000256" key="5">
    <source>
        <dbReference type="ARBA" id="ARBA00022605"/>
    </source>
</evidence>
<dbReference type="GO" id="GO:0004640">
    <property type="term" value="F:phosphoribosylanthranilate isomerase activity"/>
    <property type="evidence" value="ECO:0007669"/>
    <property type="project" value="UniProtKB-UniRule"/>
</dbReference>
<evidence type="ECO:0000256" key="9">
    <source>
        <dbReference type="HAMAP-Rule" id="MF_00135"/>
    </source>
</evidence>
<comment type="pathway">
    <text evidence="2 9">Amino-acid biosynthesis; L-tryptophan biosynthesis; L-tryptophan from chorismate: step 3/5.</text>
</comment>
<evidence type="ECO:0000256" key="6">
    <source>
        <dbReference type="ARBA" id="ARBA00022822"/>
    </source>
</evidence>
<dbReference type="PANTHER" id="PTHR42894">
    <property type="entry name" value="N-(5'-PHOSPHORIBOSYL)ANTHRANILATE ISOMERASE"/>
    <property type="match status" value="1"/>
</dbReference>
<dbReference type="SUPFAM" id="SSF51366">
    <property type="entry name" value="Ribulose-phoshate binding barrel"/>
    <property type="match status" value="1"/>
</dbReference>
<dbReference type="InterPro" id="IPR013785">
    <property type="entry name" value="Aldolase_TIM"/>
</dbReference>
<dbReference type="InterPro" id="IPR001240">
    <property type="entry name" value="PRAI_dom"/>
</dbReference>
<accession>A0A9E8ZBZ5</accession>
<name>A0A9E8ZBZ5_9CYAN</name>
<comment type="catalytic activity">
    <reaction evidence="1 9">
        <text>N-(5-phospho-beta-D-ribosyl)anthranilate = 1-(2-carboxyphenylamino)-1-deoxy-D-ribulose 5-phosphate</text>
        <dbReference type="Rhea" id="RHEA:21540"/>
        <dbReference type="ChEBI" id="CHEBI:18277"/>
        <dbReference type="ChEBI" id="CHEBI:58613"/>
        <dbReference type="EC" id="5.3.1.24"/>
    </reaction>
</comment>
<dbReference type="HAMAP" id="MF_00135">
    <property type="entry name" value="PRAI"/>
    <property type="match status" value="1"/>
</dbReference>
<dbReference type="CDD" id="cd00405">
    <property type="entry name" value="PRAI"/>
    <property type="match status" value="1"/>
</dbReference>
<dbReference type="InterPro" id="IPR044643">
    <property type="entry name" value="TrpF_fam"/>
</dbReference>
<organism evidence="11 12">
    <name type="scientific">Thermocoleostomius sinensis A174</name>
    <dbReference type="NCBI Taxonomy" id="2016057"/>
    <lineage>
        <taxon>Bacteria</taxon>
        <taxon>Bacillati</taxon>
        <taxon>Cyanobacteriota</taxon>
        <taxon>Cyanophyceae</taxon>
        <taxon>Oculatellales</taxon>
        <taxon>Oculatellaceae</taxon>
        <taxon>Thermocoleostomius</taxon>
    </lineage>
</organism>
<dbReference type="KEGG" id="tsin:OXH18_00170"/>
<evidence type="ECO:0000256" key="4">
    <source>
        <dbReference type="ARBA" id="ARBA00022272"/>
    </source>
</evidence>
<evidence type="ECO:0000256" key="3">
    <source>
        <dbReference type="ARBA" id="ARBA00012572"/>
    </source>
</evidence>
<keyword evidence="12" id="KW-1185">Reference proteome</keyword>
<evidence type="ECO:0000259" key="10">
    <source>
        <dbReference type="Pfam" id="PF00697"/>
    </source>
</evidence>
<protein>
    <recommendedName>
        <fullName evidence="4 9">N-(5'-phosphoribosyl)anthranilate isomerase</fullName>
        <shortName evidence="9">PRAI</shortName>
        <ecNumber evidence="3 9">5.3.1.24</ecNumber>
    </recommendedName>
</protein>
<dbReference type="Gene3D" id="3.20.20.70">
    <property type="entry name" value="Aldolase class I"/>
    <property type="match status" value="1"/>
</dbReference>
<dbReference type="EMBL" id="CP113797">
    <property type="protein sequence ID" value="WAL60444.1"/>
    <property type="molecule type" value="Genomic_DNA"/>
</dbReference>
<reference evidence="11" key="1">
    <citation type="submission" date="2022-12" db="EMBL/GenBank/DDBJ databases">
        <title>Polyphasic identification of a Novel Hot-Spring Cyanobacterium Ocullathermofonsia sinensis gen nov. sp. nov. and Genomic Insights on its Adaptations to the Thermal Habitat.</title>
        <authorList>
            <person name="Daroch M."/>
            <person name="Tang J."/>
            <person name="Jiang Y."/>
        </authorList>
    </citation>
    <scope>NUCLEOTIDE SEQUENCE</scope>
    <source>
        <strain evidence="11">PKUAC-SCTA174</strain>
    </source>
</reference>
<feature type="domain" description="N-(5'phosphoribosyl) anthranilate isomerase (PRAI)" evidence="10">
    <location>
        <begin position="3"/>
        <end position="208"/>
    </location>
</feature>
<proteinExistence type="inferred from homology"/>